<evidence type="ECO:0000313" key="2">
    <source>
        <dbReference type="EMBL" id="MFC5475796.1"/>
    </source>
</evidence>
<keyword evidence="3" id="KW-1185">Reference proteome</keyword>
<evidence type="ECO:0000313" key="3">
    <source>
        <dbReference type="Proteomes" id="UP001596045"/>
    </source>
</evidence>
<sequence length="123" mass="14553">MTSEIKHQSAASTVLTVFMLVKTTPEWLGFSIDRRFSLLAEHFEPILRKHQPQVTLRFYDVEFYSARVTDIWVWDASEHHAYELLVEDLRETPFWDRYFEIVEILPGVENAYAKNYERAALLA</sequence>
<proteinExistence type="inferred from homology"/>
<dbReference type="Proteomes" id="UP001596045">
    <property type="component" value="Unassembled WGS sequence"/>
</dbReference>
<gene>
    <name evidence="2" type="ORF">ACFPM8_17680</name>
</gene>
<accession>A0ABW0MEC1</accession>
<dbReference type="EMBL" id="JBHSMT010000029">
    <property type="protein sequence ID" value="MFC5475796.1"/>
    <property type="molecule type" value="Genomic_DNA"/>
</dbReference>
<organism evidence="2 3">
    <name type="scientific">Paraherbaspirillum soli</name>
    <dbReference type="NCBI Taxonomy" id="631222"/>
    <lineage>
        <taxon>Bacteria</taxon>
        <taxon>Pseudomonadati</taxon>
        <taxon>Pseudomonadota</taxon>
        <taxon>Betaproteobacteria</taxon>
        <taxon>Burkholderiales</taxon>
        <taxon>Oxalobacteraceae</taxon>
        <taxon>Paraherbaspirillum</taxon>
    </lineage>
</organism>
<dbReference type="InterPro" id="IPR031409">
    <property type="entry name" value="Darcynin"/>
</dbReference>
<comment type="similarity">
    <text evidence="1">Belongs to the darcynin family.</text>
</comment>
<dbReference type="Pfam" id="PF17074">
    <property type="entry name" value="Darcynin"/>
    <property type="match status" value="1"/>
</dbReference>
<dbReference type="RefSeq" id="WP_378999428.1">
    <property type="nucleotide sequence ID" value="NZ_JBHSMT010000029.1"/>
</dbReference>
<comment type="caution">
    <text evidence="2">The sequence shown here is derived from an EMBL/GenBank/DDBJ whole genome shotgun (WGS) entry which is preliminary data.</text>
</comment>
<evidence type="ECO:0000256" key="1">
    <source>
        <dbReference type="ARBA" id="ARBA00006869"/>
    </source>
</evidence>
<reference evidence="3" key="1">
    <citation type="journal article" date="2019" name="Int. J. Syst. Evol. Microbiol.">
        <title>The Global Catalogue of Microorganisms (GCM) 10K type strain sequencing project: providing services to taxonomists for standard genome sequencing and annotation.</title>
        <authorList>
            <consortium name="The Broad Institute Genomics Platform"/>
            <consortium name="The Broad Institute Genome Sequencing Center for Infectious Disease"/>
            <person name="Wu L."/>
            <person name="Ma J."/>
        </authorList>
    </citation>
    <scope>NUCLEOTIDE SEQUENCE [LARGE SCALE GENOMIC DNA]</scope>
    <source>
        <strain evidence="3">JCM 17066</strain>
    </source>
</reference>
<protein>
    <submittedName>
        <fullName evidence="2">Darcynin family protein</fullName>
    </submittedName>
</protein>
<name>A0ABW0MEC1_9BURK</name>